<dbReference type="Proteomes" id="UP000256388">
    <property type="component" value="Unassembled WGS sequence"/>
</dbReference>
<dbReference type="Gene3D" id="1.10.3660.10">
    <property type="entry name" value="6-phosphogluconate dehydrogenase C-terminal like domain"/>
    <property type="match status" value="1"/>
</dbReference>
<evidence type="ECO:0000256" key="3">
    <source>
        <dbReference type="SAM" id="MobiDB-lite"/>
    </source>
</evidence>
<feature type="domain" description="Prephenate/arogenate dehydrogenase" evidence="4">
    <location>
        <begin position="3"/>
        <end position="296"/>
    </location>
</feature>
<evidence type="ECO:0000256" key="1">
    <source>
        <dbReference type="ARBA" id="ARBA00007964"/>
    </source>
</evidence>
<keyword evidence="6" id="KW-1185">Reference proteome</keyword>
<reference evidence="5 6" key="1">
    <citation type="submission" date="2018-08" db="EMBL/GenBank/DDBJ databases">
        <title>Genomic Encyclopedia of Type Strains, Phase IV (KMG-IV): sequencing the most valuable type-strain genomes for metagenomic binning, comparative biology and taxonomic classification.</title>
        <authorList>
            <person name="Goeker M."/>
        </authorList>
    </citation>
    <scope>NUCLEOTIDE SEQUENCE [LARGE SCALE GENOMIC DNA]</scope>
    <source>
        <strain evidence="5 6">DSM 23923</strain>
    </source>
</reference>
<dbReference type="PANTHER" id="PTHR21363:SF0">
    <property type="entry name" value="PREPHENATE DEHYDROGENASE [NADP(+)]"/>
    <property type="match status" value="1"/>
</dbReference>
<evidence type="ECO:0000259" key="4">
    <source>
        <dbReference type="PROSITE" id="PS51176"/>
    </source>
</evidence>
<dbReference type="InterPro" id="IPR003099">
    <property type="entry name" value="Prephen_DH"/>
</dbReference>
<dbReference type="InterPro" id="IPR050812">
    <property type="entry name" value="Preph/Arog_dehydrog"/>
</dbReference>
<dbReference type="AlphaFoldDB" id="A0A347ZQB1"/>
<proteinExistence type="inferred from homology"/>
<feature type="region of interest" description="Disordered" evidence="3">
    <location>
        <begin position="297"/>
        <end position="320"/>
    </location>
</feature>
<organism evidence="5 6">
    <name type="scientific">Pelolinea submarina</name>
    <dbReference type="NCBI Taxonomy" id="913107"/>
    <lineage>
        <taxon>Bacteria</taxon>
        <taxon>Bacillati</taxon>
        <taxon>Chloroflexota</taxon>
        <taxon>Anaerolineae</taxon>
        <taxon>Anaerolineales</taxon>
        <taxon>Anaerolineaceae</taxon>
        <taxon>Pelolinea</taxon>
    </lineage>
</organism>
<accession>A0A347ZQB1</accession>
<dbReference type="SUPFAM" id="SSF48179">
    <property type="entry name" value="6-phosphogluconate dehydrogenase C-terminal domain-like"/>
    <property type="match status" value="1"/>
</dbReference>
<dbReference type="PROSITE" id="PS51176">
    <property type="entry name" value="PDH_ADH"/>
    <property type="match status" value="1"/>
</dbReference>
<dbReference type="GO" id="GO:0006571">
    <property type="term" value="P:tyrosine biosynthetic process"/>
    <property type="evidence" value="ECO:0007669"/>
    <property type="project" value="InterPro"/>
</dbReference>
<dbReference type="GO" id="GO:0008977">
    <property type="term" value="F:prephenate dehydrogenase (NAD+) activity"/>
    <property type="evidence" value="ECO:0007669"/>
    <property type="project" value="InterPro"/>
</dbReference>
<dbReference type="PANTHER" id="PTHR21363">
    <property type="entry name" value="PREPHENATE DEHYDROGENASE"/>
    <property type="match status" value="1"/>
</dbReference>
<dbReference type="EMBL" id="QUMS01000004">
    <property type="protein sequence ID" value="REG06178.1"/>
    <property type="molecule type" value="Genomic_DNA"/>
</dbReference>
<dbReference type="GO" id="GO:0070403">
    <property type="term" value="F:NAD+ binding"/>
    <property type="evidence" value="ECO:0007669"/>
    <property type="project" value="TreeGrafter"/>
</dbReference>
<name>A0A347ZQB1_9CHLR</name>
<gene>
    <name evidence="5" type="ORF">DFR64_2610</name>
</gene>
<evidence type="ECO:0000256" key="2">
    <source>
        <dbReference type="ARBA" id="ARBA00023002"/>
    </source>
</evidence>
<dbReference type="SUPFAM" id="SSF51735">
    <property type="entry name" value="NAD(P)-binding Rossmann-fold domains"/>
    <property type="match status" value="1"/>
</dbReference>
<protein>
    <submittedName>
        <fullName evidence="5">Prephenate dehydrogenase</fullName>
    </submittedName>
</protein>
<dbReference type="InterPro" id="IPR036291">
    <property type="entry name" value="NAD(P)-bd_dom_sf"/>
</dbReference>
<dbReference type="RefSeq" id="WP_116225878.1">
    <property type="nucleotide sequence ID" value="NZ_AP018437.1"/>
</dbReference>
<dbReference type="InterPro" id="IPR008927">
    <property type="entry name" value="6-PGluconate_DH-like_C_sf"/>
</dbReference>
<dbReference type="Gene3D" id="3.40.50.720">
    <property type="entry name" value="NAD(P)-binding Rossmann-like Domain"/>
    <property type="match status" value="1"/>
</dbReference>
<evidence type="ECO:0000313" key="5">
    <source>
        <dbReference type="EMBL" id="REG06178.1"/>
    </source>
</evidence>
<sequence length="320" mass="33809">MSIQISIIGLDRVGVSAAMALSARHKDIRCKGWDPDREKCIAADALKVFQPVCQDIKDTVKDAALVLITLPPQAFQSALADLKTAGLNSAILVNLSARHSAPAASIEAIFGADAPYISMLPALNPDCLAEKDNESGEARADLFKGGRITISTSPRASEELLNRAAVLAVLLGGRPVFAEAGEVDGWAAANLLLPELAACVLMDAVSAQPSWRDGQMLAGASLAAASAPLTKLQAADWAQIALADSQNSLRVLDNLEAALGHLRQALLDEDQAALEEALRQSQSARLNWLEKRRRGISAGKAPTSMPSDEDALRALLNPNQ</sequence>
<dbReference type="GO" id="GO:0004665">
    <property type="term" value="F:prephenate dehydrogenase (NADP+) activity"/>
    <property type="evidence" value="ECO:0007669"/>
    <property type="project" value="InterPro"/>
</dbReference>
<evidence type="ECO:0000313" key="6">
    <source>
        <dbReference type="Proteomes" id="UP000256388"/>
    </source>
</evidence>
<comment type="caution">
    <text evidence="5">The sequence shown here is derived from an EMBL/GenBank/DDBJ whole genome shotgun (WGS) entry which is preliminary data.</text>
</comment>
<comment type="similarity">
    <text evidence="1">Belongs to the prephenate/arogenate dehydrogenase family.</text>
</comment>
<keyword evidence="2" id="KW-0560">Oxidoreductase</keyword>
<dbReference type="OrthoDB" id="9802008at2"/>